<accession>R6TI03</accession>
<proteinExistence type="predicted"/>
<dbReference type="Proteomes" id="UP000017938">
    <property type="component" value="Unassembled WGS sequence"/>
</dbReference>
<dbReference type="AlphaFoldDB" id="R6TI03"/>
<evidence type="ECO:0000313" key="1">
    <source>
        <dbReference type="EMBL" id="CDC71880.1"/>
    </source>
</evidence>
<name>R6TI03_9BACT</name>
<organism evidence="1 2">
    <name type="scientific">Candidatus Colimorpha enterica</name>
    <dbReference type="NCBI Taxonomy" id="3083063"/>
    <lineage>
        <taxon>Bacteria</taxon>
        <taxon>Pseudomonadati</taxon>
        <taxon>Bacteroidota</taxon>
        <taxon>Bacteroidia</taxon>
        <taxon>Bacteroidales</taxon>
        <taxon>Candidatus Colimorpha</taxon>
    </lineage>
</organism>
<protein>
    <submittedName>
        <fullName evidence="1">Uncharacterized protein</fullName>
    </submittedName>
</protein>
<reference evidence="1" key="1">
    <citation type="submission" date="2012-11" db="EMBL/GenBank/DDBJ databases">
        <title>Dependencies among metagenomic species, viruses, plasmids and units of genetic variation.</title>
        <authorList>
            <person name="Nielsen H.B."/>
            <person name="Almeida M."/>
            <person name="Juncker A.S."/>
            <person name="Rasmussen S."/>
            <person name="Li J."/>
            <person name="Sunagawa S."/>
            <person name="Plichta D."/>
            <person name="Gautier L."/>
            <person name="Le Chatelier E."/>
            <person name="Peletier E."/>
            <person name="Bonde I."/>
            <person name="Nielsen T."/>
            <person name="Manichanh C."/>
            <person name="Arumugam M."/>
            <person name="Batto J."/>
            <person name="Santos M.B.Q.D."/>
            <person name="Blom N."/>
            <person name="Borruel N."/>
            <person name="Burgdorf K.S."/>
            <person name="Boumezbeur F."/>
            <person name="Casellas F."/>
            <person name="Dore J."/>
            <person name="Guarner F."/>
            <person name="Hansen T."/>
            <person name="Hildebrand F."/>
            <person name="Kaas R.S."/>
            <person name="Kennedy S."/>
            <person name="Kristiansen K."/>
            <person name="Kultima J.R."/>
            <person name="Leonard P."/>
            <person name="Levenez F."/>
            <person name="Lund O."/>
            <person name="Moumen B."/>
            <person name="Le Paslier D."/>
            <person name="Pons N."/>
            <person name="Pedersen O."/>
            <person name="Prifti E."/>
            <person name="Qin J."/>
            <person name="Raes J."/>
            <person name="Tap J."/>
            <person name="Tims S."/>
            <person name="Ussery D.W."/>
            <person name="Yamada T."/>
            <person name="MetaHit consortium"/>
            <person name="Renault P."/>
            <person name="Sicheritz-Ponten T."/>
            <person name="Bork P."/>
            <person name="Wang J."/>
            <person name="Brunak S."/>
            <person name="Ehrlich S.D."/>
        </authorList>
    </citation>
    <scope>NUCLEOTIDE SEQUENCE [LARGE SCALE GENOMIC DNA]</scope>
</reference>
<gene>
    <name evidence="1" type="ORF">BN580_00939</name>
</gene>
<comment type="caution">
    <text evidence="1">The sequence shown here is derived from an EMBL/GenBank/DDBJ whole genome shotgun (WGS) entry which is preliminary data.</text>
</comment>
<dbReference type="EMBL" id="CBFW010000087">
    <property type="protein sequence ID" value="CDC71880.1"/>
    <property type="molecule type" value="Genomic_DNA"/>
</dbReference>
<evidence type="ECO:0000313" key="2">
    <source>
        <dbReference type="Proteomes" id="UP000017938"/>
    </source>
</evidence>
<sequence>MFNSTPFFDEICNKWGDSLSKYDLCNLSALLEQAGRKRQYIAKIIKSKTAEKTRCEVSELSTFASPEFLDAFGYQIQSEIERQIGYKDIHLINKTMMIFKPFFAMLRYDAPDLFYFTKQICGVRYTYAECSVLLIHKDFPAPFPTFWFRFHCKNDPEREIKPEERVTPDQIVFEICDSLPDGLPPYEKLPSKILNEIEEVKATGIGAFEYGFEKNMYNPNLWKEQIKSFLDRCTEDNNRRAQRQKNKNRAKRDDDKFPLIVCPRDDIDYPDVTIAVEFYNAVSDGLIGELNDSVDEFDEALEDCHLEYYSVDKPGDRTCEITVDFGMCHPSAVMRLVKAICMDVAGIKTITID</sequence>